<evidence type="ECO:0000256" key="9">
    <source>
        <dbReference type="ARBA" id="ARBA00023125"/>
    </source>
</evidence>
<dbReference type="PANTHER" id="PTHR10763">
    <property type="entry name" value="CELL DIVISION CONTROL PROTEIN 6-RELATED"/>
    <property type="match status" value="1"/>
</dbReference>
<dbReference type="SUPFAM" id="SSF46785">
    <property type="entry name" value="Winged helix' DNA-binding domain"/>
    <property type="match status" value="1"/>
</dbReference>
<dbReference type="Gene3D" id="1.10.8.60">
    <property type="match status" value="1"/>
</dbReference>
<evidence type="ECO:0000256" key="8">
    <source>
        <dbReference type="ARBA" id="ARBA00022842"/>
    </source>
</evidence>
<keyword evidence="7 11" id="KW-0067">ATP-binding</keyword>
<comment type="similarity">
    <text evidence="3 11">Belongs to the ORC1 family.</text>
</comment>
<dbReference type="InterPro" id="IPR050311">
    <property type="entry name" value="ORC1/CDC6"/>
</dbReference>
<organism evidence="13 14">
    <name type="scientific">Anaeramoeba ignava</name>
    <name type="common">Anaerobic marine amoeba</name>
    <dbReference type="NCBI Taxonomy" id="1746090"/>
    <lineage>
        <taxon>Eukaryota</taxon>
        <taxon>Metamonada</taxon>
        <taxon>Anaeramoebidae</taxon>
        <taxon>Anaeramoeba</taxon>
    </lineage>
</organism>
<dbReference type="InterPro" id="IPR036388">
    <property type="entry name" value="WH-like_DNA-bd_sf"/>
</dbReference>
<dbReference type="OrthoDB" id="1926878at2759"/>
<dbReference type="Gene3D" id="1.10.10.10">
    <property type="entry name" value="Winged helix-like DNA-binding domain superfamily/Winged helix DNA-binding domain"/>
    <property type="match status" value="1"/>
</dbReference>
<keyword evidence="5" id="KW-0479">Metal-binding</keyword>
<dbReference type="InterPro" id="IPR027417">
    <property type="entry name" value="P-loop_NTPase"/>
</dbReference>
<evidence type="ECO:0000256" key="4">
    <source>
        <dbReference type="ARBA" id="ARBA00022705"/>
    </source>
</evidence>
<dbReference type="Pfam" id="PF22606">
    <property type="entry name" value="Cdc6-ORC-like_ATPase_lid"/>
    <property type="match status" value="1"/>
</dbReference>
<dbReference type="Pfam" id="PF00004">
    <property type="entry name" value="AAA"/>
    <property type="match status" value="1"/>
</dbReference>
<proteinExistence type="inferred from homology"/>
<dbReference type="GO" id="GO:0005524">
    <property type="term" value="F:ATP binding"/>
    <property type="evidence" value="ECO:0007669"/>
    <property type="project" value="UniProtKB-KW"/>
</dbReference>
<dbReference type="GO" id="GO:0005664">
    <property type="term" value="C:nuclear origin of replication recognition complex"/>
    <property type="evidence" value="ECO:0007669"/>
    <property type="project" value="TreeGrafter"/>
</dbReference>
<dbReference type="EMBL" id="JAPDFW010000083">
    <property type="protein sequence ID" value="KAJ5072045.1"/>
    <property type="molecule type" value="Genomic_DNA"/>
</dbReference>
<evidence type="ECO:0000256" key="2">
    <source>
        <dbReference type="ARBA" id="ARBA00006184"/>
    </source>
</evidence>
<keyword evidence="14" id="KW-1185">Reference proteome</keyword>
<reference evidence="13" key="1">
    <citation type="submission" date="2022-10" db="EMBL/GenBank/DDBJ databases">
        <title>Novel sulphate-reducing endosymbionts in the free-living metamonad Anaeramoeba.</title>
        <authorList>
            <person name="Jerlstrom-Hultqvist J."/>
            <person name="Cepicka I."/>
            <person name="Gallot-Lavallee L."/>
            <person name="Salas-Leiva D."/>
            <person name="Curtis B.A."/>
            <person name="Zahonova K."/>
            <person name="Pipaliya S."/>
            <person name="Dacks J."/>
            <person name="Roger A.J."/>
        </authorList>
    </citation>
    <scope>NUCLEOTIDE SEQUENCE</scope>
    <source>
        <strain evidence="13">BMAN</strain>
    </source>
</reference>
<comment type="function">
    <text evidence="11">Component of the origin recognition complex (ORC) that binds origins of replication. DNA-binding is ATP-dependent, however specific DNA sequences that define origins of replication have not been identified so far. ORC is required to assemble the pre-replication complex necessary to initiate DNA replication.</text>
</comment>
<dbReference type="FunFam" id="3.40.50.300:FF:000199">
    <property type="entry name" value="Origin recognition complex subunit 1"/>
    <property type="match status" value="1"/>
</dbReference>
<dbReference type="SUPFAM" id="SSF52540">
    <property type="entry name" value="P-loop containing nucleoside triphosphate hydrolases"/>
    <property type="match status" value="1"/>
</dbReference>
<dbReference type="InterPro" id="IPR003593">
    <property type="entry name" value="AAA+_ATPase"/>
</dbReference>
<protein>
    <recommendedName>
        <fullName evidence="11">Origin recognition complex subunit 1</fullName>
    </recommendedName>
</protein>
<keyword evidence="4 11" id="KW-0235">DNA replication</keyword>
<dbReference type="InterPro" id="IPR015163">
    <property type="entry name" value="Cdc6_C"/>
</dbReference>
<evidence type="ECO:0000256" key="7">
    <source>
        <dbReference type="ARBA" id="ARBA00022840"/>
    </source>
</evidence>
<evidence type="ECO:0000256" key="5">
    <source>
        <dbReference type="ARBA" id="ARBA00022723"/>
    </source>
</evidence>
<keyword evidence="6 11" id="KW-0547">Nucleotide-binding</keyword>
<dbReference type="OMA" id="PPWESEN"/>
<sequence length="623" mass="71990">MKKQTVQIKYKQKPNQIKGNKKYYSSVLIKEKKKEKKKETTKIKLTFQIGDFALLKSHKTQVIQITQIIKEEKQNFVSGRYFIAFNLFKKIYPNAPKIKSKYQNELIEIKESSNLATLQIFKTEKLDKKCKLHFSEKKFLKHKNHYISRFRFLLESNQILLHEILETPQQIAISILETQKTPTANSPRYLLHQGIQTRSQSNKNARIRLFNEVPKKTNSQTNKNSKKRKAKVLFQEKNRKIKSQNEVNSFELAREKLQISSIPETLPCRESEMKQIYSFIKKSVGENLDGRCLYISGMPGTGKTATVHEATTRLQKKSKFPKFLLIQINAAKLQTPQHLYTTLYEKIKNKKIPLTKAPDALANFFGSKNQKEKKQYMILIIDELDLLVTRNQKVVYNLFDWPRIKNSRLSVIGISNTMDLPEKLLPKIQSRLGLVHVSFQPYSREQITQIVSSRLASLNIFSPDAIELGSRKIAAVSGDARRALEVFRRAIEIAQMDQKDQVLMCHVSKAIQEMLVSGYVLAIQNLSLHEKIAISSIVKELNVNGGVFVETSILFQRYLGFCRLYQIESVLIPSFAIILNNLSNSRLILIEGKTFLFQKISLNVDPEDVQNALQEEEPFKNFF</sequence>
<evidence type="ECO:0000256" key="11">
    <source>
        <dbReference type="RuleBase" id="RU365058"/>
    </source>
</evidence>
<dbReference type="GO" id="GO:0006270">
    <property type="term" value="P:DNA replication initiation"/>
    <property type="evidence" value="ECO:0007669"/>
    <property type="project" value="TreeGrafter"/>
</dbReference>
<dbReference type="GO" id="GO:0003688">
    <property type="term" value="F:DNA replication origin binding"/>
    <property type="evidence" value="ECO:0007669"/>
    <property type="project" value="TreeGrafter"/>
</dbReference>
<name>A0A9Q0LHP3_ANAIG</name>
<feature type="domain" description="AAA+ ATPase" evidence="12">
    <location>
        <begin position="289"/>
        <end position="438"/>
    </location>
</feature>
<comment type="subcellular location">
    <subcellularLocation>
        <location evidence="1 11">Nucleus</location>
    </subcellularLocation>
</comment>
<keyword evidence="8" id="KW-0460">Magnesium</keyword>
<evidence type="ECO:0000256" key="1">
    <source>
        <dbReference type="ARBA" id="ARBA00004123"/>
    </source>
</evidence>
<dbReference type="CDD" id="cd00009">
    <property type="entry name" value="AAA"/>
    <property type="match status" value="1"/>
</dbReference>
<dbReference type="AlphaFoldDB" id="A0A9Q0LHP3"/>
<evidence type="ECO:0000256" key="6">
    <source>
        <dbReference type="ARBA" id="ARBA00022741"/>
    </source>
</evidence>
<evidence type="ECO:0000256" key="10">
    <source>
        <dbReference type="ARBA" id="ARBA00023242"/>
    </source>
</evidence>
<dbReference type="SMART" id="SM00382">
    <property type="entry name" value="AAA"/>
    <property type="match status" value="1"/>
</dbReference>
<dbReference type="GO" id="GO:0046872">
    <property type="term" value="F:metal ion binding"/>
    <property type="evidence" value="ECO:0007669"/>
    <property type="project" value="UniProtKB-KW"/>
</dbReference>
<dbReference type="InterPro" id="IPR054425">
    <property type="entry name" value="Cdc6_ORC1-like_ATPase_lid"/>
</dbReference>
<evidence type="ECO:0000313" key="14">
    <source>
        <dbReference type="Proteomes" id="UP001149090"/>
    </source>
</evidence>
<dbReference type="Gene3D" id="3.40.50.300">
    <property type="entry name" value="P-loop containing nucleotide triphosphate hydrolases"/>
    <property type="match status" value="1"/>
</dbReference>
<dbReference type="InterPro" id="IPR036390">
    <property type="entry name" value="WH_DNA-bd_sf"/>
</dbReference>
<comment type="similarity">
    <text evidence="2">Belongs to the CDC6/cdc18 family.</text>
</comment>
<evidence type="ECO:0000259" key="12">
    <source>
        <dbReference type="SMART" id="SM00382"/>
    </source>
</evidence>
<keyword evidence="9 11" id="KW-0238">DNA-binding</keyword>
<comment type="caution">
    <text evidence="13">The sequence shown here is derived from an EMBL/GenBank/DDBJ whole genome shotgun (WGS) entry which is preliminary data.</text>
</comment>
<dbReference type="InterPro" id="IPR003959">
    <property type="entry name" value="ATPase_AAA_core"/>
</dbReference>
<keyword evidence="10 11" id="KW-0539">Nucleus</keyword>
<evidence type="ECO:0000256" key="3">
    <source>
        <dbReference type="ARBA" id="ARBA00008398"/>
    </source>
</evidence>
<dbReference type="PANTHER" id="PTHR10763:SF23">
    <property type="entry name" value="ORIGIN RECOGNITION COMPLEX SUBUNIT 1"/>
    <property type="match status" value="1"/>
</dbReference>
<gene>
    <name evidence="13" type="ORF">M0811_09689</name>
</gene>
<dbReference type="Pfam" id="PF09079">
    <property type="entry name" value="WHD_Cdc6"/>
    <property type="match status" value="1"/>
</dbReference>
<dbReference type="GO" id="GO:0033314">
    <property type="term" value="P:mitotic DNA replication checkpoint signaling"/>
    <property type="evidence" value="ECO:0007669"/>
    <property type="project" value="TreeGrafter"/>
</dbReference>
<dbReference type="Proteomes" id="UP001149090">
    <property type="component" value="Unassembled WGS sequence"/>
</dbReference>
<accession>A0A9Q0LHP3</accession>
<comment type="subunit">
    <text evidence="11">ORC is composed of six subunits.</text>
</comment>
<dbReference type="GO" id="GO:0016887">
    <property type="term" value="F:ATP hydrolysis activity"/>
    <property type="evidence" value="ECO:0007669"/>
    <property type="project" value="InterPro"/>
</dbReference>
<evidence type="ECO:0000313" key="13">
    <source>
        <dbReference type="EMBL" id="KAJ5072045.1"/>
    </source>
</evidence>